<dbReference type="Proteomes" id="UP000265520">
    <property type="component" value="Unassembled WGS sequence"/>
</dbReference>
<feature type="region of interest" description="Disordered" evidence="1">
    <location>
        <begin position="1"/>
        <end position="41"/>
    </location>
</feature>
<reference evidence="2 3" key="1">
    <citation type="journal article" date="2018" name="Front. Plant Sci.">
        <title>Red Clover (Trifolium pratense) and Zigzag Clover (T. medium) - A Picture of Genomic Similarities and Differences.</title>
        <authorList>
            <person name="Dluhosova J."/>
            <person name="Istvanek J."/>
            <person name="Nedelnik J."/>
            <person name="Repkova J."/>
        </authorList>
    </citation>
    <scope>NUCLEOTIDE SEQUENCE [LARGE SCALE GENOMIC DNA]</scope>
    <source>
        <strain evidence="3">cv. 10/8</strain>
        <tissue evidence="2">Leaf</tissue>
    </source>
</reference>
<feature type="non-terminal residue" evidence="2">
    <location>
        <position position="1"/>
    </location>
</feature>
<accession>A0A392U7J2</accession>
<evidence type="ECO:0000256" key="1">
    <source>
        <dbReference type="SAM" id="MobiDB-lite"/>
    </source>
</evidence>
<keyword evidence="3" id="KW-1185">Reference proteome</keyword>
<name>A0A392U7J2_9FABA</name>
<feature type="compositionally biased region" description="Basic residues" evidence="1">
    <location>
        <begin position="27"/>
        <end position="40"/>
    </location>
</feature>
<dbReference type="EMBL" id="LXQA010756881">
    <property type="protein sequence ID" value="MCI69479.1"/>
    <property type="molecule type" value="Genomic_DNA"/>
</dbReference>
<evidence type="ECO:0000313" key="3">
    <source>
        <dbReference type="Proteomes" id="UP000265520"/>
    </source>
</evidence>
<proteinExistence type="predicted"/>
<comment type="caution">
    <text evidence="2">The sequence shown here is derived from an EMBL/GenBank/DDBJ whole genome shotgun (WGS) entry which is preliminary data.</text>
</comment>
<evidence type="ECO:0000313" key="2">
    <source>
        <dbReference type="EMBL" id="MCI69479.1"/>
    </source>
</evidence>
<dbReference type="AlphaFoldDB" id="A0A392U7J2"/>
<protein>
    <submittedName>
        <fullName evidence="2">Uncharacterized protein</fullName>
    </submittedName>
</protein>
<organism evidence="2 3">
    <name type="scientific">Trifolium medium</name>
    <dbReference type="NCBI Taxonomy" id="97028"/>
    <lineage>
        <taxon>Eukaryota</taxon>
        <taxon>Viridiplantae</taxon>
        <taxon>Streptophyta</taxon>
        <taxon>Embryophyta</taxon>
        <taxon>Tracheophyta</taxon>
        <taxon>Spermatophyta</taxon>
        <taxon>Magnoliopsida</taxon>
        <taxon>eudicotyledons</taxon>
        <taxon>Gunneridae</taxon>
        <taxon>Pentapetalae</taxon>
        <taxon>rosids</taxon>
        <taxon>fabids</taxon>
        <taxon>Fabales</taxon>
        <taxon>Fabaceae</taxon>
        <taxon>Papilionoideae</taxon>
        <taxon>50 kb inversion clade</taxon>
        <taxon>NPAAA clade</taxon>
        <taxon>Hologalegina</taxon>
        <taxon>IRL clade</taxon>
        <taxon>Trifolieae</taxon>
        <taxon>Trifolium</taxon>
    </lineage>
</organism>
<sequence length="62" mass="7029">VSEDTGNEIGATDSGGGTSNAHDCKRGSKHHQTWRRRERVRVRLESVMNKQTEMMPENCDEI</sequence>